<dbReference type="Proteomes" id="UP000217790">
    <property type="component" value="Unassembled WGS sequence"/>
</dbReference>
<keyword evidence="2" id="KW-1185">Reference proteome</keyword>
<dbReference type="AlphaFoldDB" id="A0A2H3DRQ8"/>
<organism evidence="1 2">
    <name type="scientific">Armillaria gallica</name>
    <name type="common">Bulbous honey fungus</name>
    <name type="synonym">Armillaria bulbosa</name>
    <dbReference type="NCBI Taxonomy" id="47427"/>
    <lineage>
        <taxon>Eukaryota</taxon>
        <taxon>Fungi</taxon>
        <taxon>Dikarya</taxon>
        <taxon>Basidiomycota</taxon>
        <taxon>Agaricomycotina</taxon>
        <taxon>Agaricomycetes</taxon>
        <taxon>Agaricomycetidae</taxon>
        <taxon>Agaricales</taxon>
        <taxon>Marasmiineae</taxon>
        <taxon>Physalacriaceae</taxon>
        <taxon>Armillaria</taxon>
    </lineage>
</organism>
<reference evidence="2" key="1">
    <citation type="journal article" date="2017" name="Nat. Ecol. Evol.">
        <title>Genome expansion and lineage-specific genetic innovations in the forest pathogenic fungi Armillaria.</title>
        <authorList>
            <person name="Sipos G."/>
            <person name="Prasanna A.N."/>
            <person name="Walter M.C."/>
            <person name="O'Connor E."/>
            <person name="Balint B."/>
            <person name="Krizsan K."/>
            <person name="Kiss B."/>
            <person name="Hess J."/>
            <person name="Varga T."/>
            <person name="Slot J."/>
            <person name="Riley R."/>
            <person name="Boka B."/>
            <person name="Rigling D."/>
            <person name="Barry K."/>
            <person name="Lee J."/>
            <person name="Mihaltcheva S."/>
            <person name="LaButti K."/>
            <person name="Lipzen A."/>
            <person name="Waldron R."/>
            <person name="Moloney N.M."/>
            <person name="Sperisen C."/>
            <person name="Kredics L."/>
            <person name="Vagvoelgyi C."/>
            <person name="Patrignani A."/>
            <person name="Fitzpatrick D."/>
            <person name="Nagy I."/>
            <person name="Doyle S."/>
            <person name="Anderson J.B."/>
            <person name="Grigoriev I.V."/>
            <person name="Gueldener U."/>
            <person name="Muensterkoetter M."/>
            <person name="Nagy L.G."/>
        </authorList>
    </citation>
    <scope>NUCLEOTIDE SEQUENCE [LARGE SCALE GENOMIC DNA]</scope>
    <source>
        <strain evidence="2">Ar21-2</strain>
    </source>
</reference>
<dbReference type="OrthoDB" id="3254233at2759"/>
<dbReference type="EMBL" id="KZ293650">
    <property type="protein sequence ID" value="PBK96564.1"/>
    <property type="molecule type" value="Genomic_DNA"/>
</dbReference>
<evidence type="ECO:0000313" key="1">
    <source>
        <dbReference type="EMBL" id="PBK96564.1"/>
    </source>
</evidence>
<evidence type="ECO:0000313" key="2">
    <source>
        <dbReference type="Proteomes" id="UP000217790"/>
    </source>
</evidence>
<accession>A0A2H3DRQ8</accession>
<sequence length="51" mass="5769">DEEIAMGHFSTPFEPDLLLGMYSTLVHVVPKPHSDDFHMMSNMSTGDYILN</sequence>
<feature type="non-terminal residue" evidence="1">
    <location>
        <position position="1"/>
    </location>
</feature>
<dbReference type="STRING" id="47427.A0A2H3DRQ8"/>
<dbReference type="InParanoid" id="A0A2H3DRQ8"/>
<protein>
    <submittedName>
        <fullName evidence="1">Uncharacterized protein</fullName>
    </submittedName>
</protein>
<name>A0A2H3DRQ8_ARMGA</name>
<proteinExistence type="predicted"/>
<gene>
    <name evidence="1" type="ORF">ARMGADRAFT_924446</name>
</gene>